<dbReference type="AlphaFoldDB" id="A0A7M2YXD4"/>
<comment type="subunit">
    <text evidence="7 8">Part of the 30S ribosomal subunit. Contacts proteins S5 and S12.</text>
</comment>
<evidence type="ECO:0000256" key="8">
    <source>
        <dbReference type="HAMAP-Rule" id="MF_01302"/>
    </source>
</evidence>
<dbReference type="FunFam" id="3.30.1370.30:FF:000002">
    <property type="entry name" value="30S ribosomal protein S8"/>
    <property type="match status" value="1"/>
</dbReference>
<dbReference type="OrthoDB" id="9802617at2"/>
<evidence type="ECO:0000256" key="2">
    <source>
        <dbReference type="ARBA" id="ARBA00022730"/>
    </source>
</evidence>
<dbReference type="GO" id="GO:0003735">
    <property type="term" value="F:structural constituent of ribosome"/>
    <property type="evidence" value="ECO:0007669"/>
    <property type="project" value="InterPro"/>
</dbReference>
<dbReference type="Proteomes" id="UP000254134">
    <property type="component" value="Unassembled WGS sequence"/>
</dbReference>
<keyword evidence="4 8" id="KW-0689">Ribosomal protein</keyword>
<dbReference type="GO" id="GO:0006412">
    <property type="term" value="P:translation"/>
    <property type="evidence" value="ECO:0007669"/>
    <property type="project" value="UniProtKB-UniRule"/>
</dbReference>
<evidence type="ECO:0000256" key="7">
    <source>
        <dbReference type="ARBA" id="ARBA00046740"/>
    </source>
</evidence>
<reference evidence="10 11" key="1">
    <citation type="submission" date="2018-07" db="EMBL/GenBank/DDBJ databases">
        <title>High-quality-draft genome sequence of Gaiella occulta.</title>
        <authorList>
            <person name="Severino R."/>
            <person name="Froufe H.J.C."/>
            <person name="Rainey F.A."/>
            <person name="Barroso C."/>
            <person name="Albuquerque L."/>
            <person name="Lobo-Da-Cunha A."/>
            <person name="Da Costa M.S."/>
            <person name="Egas C."/>
        </authorList>
    </citation>
    <scope>NUCLEOTIDE SEQUENCE [LARGE SCALE GENOMIC DNA]</scope>
    <source>
        <strain evidence="10 11">F2-233</strain>
    </source>
</reference>
<evidence type="ECO:0000256" key="5">
    <source>
        <dbReference type="ARBA" id="ARBA00023274"/>
    </source>
</evidence>
<keyword evidence="5 8" id="KW-0687">Ribonucleoprotein</keyword>
<dbReference type="InterPro" id="IPR047863">
    <property type="entry name" value="Ribosomal_uS8_CS"/>
</dbReference>
<organism evidence="10 11">
    <name type="scientific">Gaiella occulta</name>
    <dbReference type="NCBI Taxonomy" id="1002870"/>
    <lineage>
        <taxon>Bacteria</taxon>
        <taxon>Bacillati</taxon>
        <taxon>Actinomycetota</taxon>
        <taxon>Thermoleophilia</taxon>
        <taxon>Gaiellales</taxon>
        <taxon>Gaiellaceae</taxon>
        <taxon>Gaiella</taxon>
    </lineage>
</organism>
<dbReference type="RefSeq" id="WP_114795965.1">
    <property type="nucleotide sequence ID" value="NZ_QQZY01000003.1"/>
</dbReference>
<evidence type="ECO:0000313" key="10">
    <source>
        <dbReference type="EMBL" id="RDI74655.1"/>
    </source>
</evidence>
<sequence length="131" mass="14636">MLTDPIADMLTRIRNANKAMHDSAQMPTSRMKEEIARLLKDEGYIKDFRVVEGAPFPTLVIELKFGRNRERVITDLKRVSKPGRRVYARKDRLPRVLGGLGTAILSTSTGVITGRQAAERGVGGEVLAFIW</sequence>
<evidence type="ECO:0000256" key="1">
    <source>
        <dbReference type="ARBA" id="ARBA00006471"/>
    </source>
</evidence>
<dbReference type="SUPFAM" id="SSF56047">
    <property type="entry name" value="Ribosomal protein S8"/>
    <property type="match status" value="1"/>
</dbReference>
<accession>A0A7M2YXD4</accession>
<keyword evidence="3 8" id="KW-0694">RNA-binding</keyword>
<dbReference type="HAMAP" id="MF_01302_B">
    <property type="entry name" value="Ribosomal_uS8_B"/>
    <property type="match status" value="1"/>
</dbReference>
<dbReference type="PROSITE" id="PS00053">
    <property type="entry name" value="RIBOSOMAL_S8"/>
    <property type="match status" value="1"/>
</dbReference>
<dbReference type="GO" id="GO:0005840">
    <property type="term" value="C:ribosome"/>
    <property type="evidence" value="ECO:0007669"/>
    <property type="project" value="UniProtKB-KW"/>
</dbReference>
<dbReference type="GO" id="GO:1990904">
    <property type="term" value="C:ribonucleoprotein complex"/>
    <property type="evidence" value="ECO:0007669"/>
    <property type="project" value="UniProtKB-KW"/>
</dbReference>
<reference evidence="11" key="2">
    <citation type="journal article" date="2019" name="MicrobiologyOpen">
        <title>High-quality draft genome sequence of Gaiella occulta isolated from a 150 meter deep mineral water borehole and comparison with the genome sequences of other deep-branching lineages of the phylum Actinobacteria.</title>
        <authorList>
            <person name="Severino R."/>
            <person name="Froufe H.J.C."/>
            <person name="Barroso C."/>
            <person name="Albuquerque L."/>
            <person name="Lobo-da-Cunha A."/>
            <person name="da Costa M.S."/>
            <person name="Egas C."/>
        </authorList>
    </citation>
    <scope>NUCLEOTIDE SEQUENCE [LARGE SCALE GENOMIC DNA]</scope>
    <source>
        <strain evidence="11">F2-233</strain>
    </source>
</reference>
<dbReference type="GO" id="GO:0019843">
    <property type="term" value="F:rRNA binding"/>
    <property type="evidence" value="ECO:0007669"/>
    <property type="project" value="UniProtKB-UniRule"/>
</dbReference>
<gene>
    <name evidence="8" type="primary">rpsH</name>
    <name evidence="10" type="ORF">Gocc_1544</name>
</gene>
<proteinExistence type="inferred from homology"/>
<comment type="similarity">
    <text evidence="1 8 9">Belongs to the universal ribosomal protein uS8 family.</text>
</comment>
<name>A0A7M2YXD4_9ACTN</name>
<evidence type="ECO:0000256" key="4">
    <source>
        <dbReference type="ARBA" id="ARBA00022980"/>
    </source>
</evidence>
<dbReference type="GO" id="GO:0005737">
    <property type="term" value="C:cytoplasm"/>
    <property type="evidence" value="ECO:0007669"/>
    <property type="project" value="UniProtKB-ARBA"/>
</dbReference>
<dbReference type="Pfam" id="PF00410">
    <property type="entry name" value="Ribosomal_S8"/>
    <property type="match status" value="1"/>
</dbReference>
<evidence type="ECO:0000256" key="3">
    <source>
        <dbReference type="ARBA" id="ARBA00022884"/>
    </source>
</evidence>
<dbReference type="NCBIfam" id="NF001109">
    <property type="entry name" value="PRK00136.1"/>
    <property type="match status" value="1"/>
</dbReference>
<keyword evidence="2 8" id="KW-0699">rRNA-binding</keyword>
<evidence type="ECO:0000313" key="11">
    <source>
        <dbReference type="Proteomes" id="UP000254134"/>
    </source>
</evidence>
<dbReference type="Gene3D" id="3.30.1490.10">
    <property type="match status" value="1"/>
</dbReference>
<dbReference type="InterPro" id="IPR035987">
    <property type="entry name" value="Ribosomal_uS8_sf"/>
</dbReference>
<evidence type="ECO:0000256" key="9">
    <source>
        <dbReference type="RuleBase" id="RU003660"/>
    </source>
</evidence>
<comment type="caution">
    <text evidence="10">The sequence shown here is derived from an EMBL/GenBank/DDBJ whole genome shotgun (WGS) entry which is preliminary data.</text>
</comment>
<keyword evidence="11" id="KW-1185">Reference proteome</keyword>
<dbReference type="PANTHER" id="PTHR11758">
    <property type="entry name" value="40S RIBOSOMAL PROTEIN S15A"/>
    <property type="match status" value="1"/>
</dbReference>
<evidence type="ECO:0000256" key="6">
    <source>
        <dbReference type="ARBA" id="ARBA00035258"/>
    </source>
</evidence>
<dbReference type="EMBL" id="QQZY01000003">
    <property type="protein sequence ID" value="RDI74655.1"/>
    <property type="molecule type" value="Genomic_DNA"/>
</dbReference>
<comment type="function">
    <text evidence="8">One of the primary rRNA binding proteins, it binds directly to 16S rRNA central domain where it helps coordinate assembly of the platform of the 30S subunit.</text>
</comment>
<protein>
    <recommendedName>
        <fullName evidence="6 8">Small ribosomal subunit protein uS8</fullName>
    </recommendedName>
</protein>
<dbReference type="InterPro" id="IPR000630">
    <property type="entry name" value="Ribosomal_uS8"/>
</dbReference>
<dbReference type="Gene3D" id="3.30.1370.30">
    <property type="match status" value="1"/>
</dbReference>
<dbReference type="FunFam" id="3.30.1490.10:FF:000001">
    <property type="entry name" value="30S ribosomal protein S8"/>
    <property type="match status" value="1"/>
</dbReference>